<organism evidence="4 5">
    <name type="scientific">Galdieria sulphuraria</name>
    <name type="common">Red alga</name>
    <dbReference type="NCBI Taxonomy" id="130081"/>
    <lineage>
        <taxon>Eukaryota</taxon>
        <taxon>Rhodophyta</taxon>
        <taxon>Bangiophyceae</taxon>
        <taxon>Galdieriales</taxon>
        <taxon>Galdieriaceae</taxon>
        <taxon>Galdieria</taxon>
    </lineage>
</organism>
<dbReference type="Pfam" id="PF00076">
    <property type="entry name" value="RRM_1"/>
    <property type="match status" value="2"/>
</dbReference>
<dbReference type="GO" id="GO:0005737">
    <property type="term" value="C:cytoplasm"/>
    <property type="evidence" value="ECO:0007669"/>
    <property type="project" value="TreeGrafter"/>
</dbReference>
<dbReference type="RefSeq" id="XP_005705485.1">
    <property type="nucleotide sequence ID" value="XM_005705428.1"/>
</dbReference>
<dbReference type="OrthoDB" id="610462at2759"/>
<gene>
    <name evidence="4" type="ORF">Gasu_35400</name>
</gene>
<dbReference type="KEGG" id="gsl:Gasu_35400"/>
<evidence type="ECO:0000259" key="3">
    <source>
        <dbReference type="PROSITE" id="PS50102"/>
    </source>
</evidence>
<evidence type="ECO:0000256" key="1">
    <source>
        <dbReference type="ARBA" id="ARBA00022884"/>
    </source>
</evidence>
<dbReference type="Gene3D" id="3.30.70.330">
    <property type="match status" value="2"/>
</dbReference>
<dbReference type="STRING" id="130081.M2WY23"/>
<feature type="domain" description="RRM" evidence="3">
    <location>
        <begin position="185"/>
        <end position="261"/>
    </location>
</feature>
<dbReference type="Gramene" id="EME28965">
    <property type="protein sequence ID" value="EME28965"/>
    <property type="gene ID" value="Gasu_35400"/>
</dbReference>
<accession>M2WY23</accession>
<sequence length="279" mass="32578">MGKQRCLNFTGVPLSISFSSSVYRKTLCCSNIFRKDFYGGRNHSHPFLCRPGLWERNSVLRHNYPERQFLSAVHDVSESSPQGTDDNKVSIEERQKRRVYVGNIPYTVRWQEIKDHMREAGPVQYVHLFLDKLKRSKGSALVEYMTEEAAQKAVELLNNSVIAGRSLVVREDRGSIFQEGERKVYRLVFRHLVPEMRWQELRERCKPFGNVVRAIIRRSTTNDEAYGLVFFPQFEQARKAQEELNGTMWDGREVECELEYDTHDERSKVSSKQENGTSF</sequence>
<evidence type="ECO:0000313" key="4">
    <source>
        <dbReference type="EMBL" id="EME28965.1"/>
    </source>
</evidence>
<dbReference type="InterPro" id="IPR012677">
    <property type="entry name" value="Nucleotide-bd_a/b_plait_sf"/>
</dbReference>
<keyword evidence="5" id="KW-1185">Reference proteome</keyword>
<dbReference type="CDD" id="cd00590">
    <property type="entry name" value="RRM_SF"/>
    <property type="match status" value="1"/>
</dbReference>
<dbReference type="PANTHER" id="PTHR23003:SF3">
    <property type="entry name" value="FI21236P1-RELATED"/>
    <property type="match status" value="1"/>
</dbReference>
<dbReference type="AlphaFoldDB" id="M2WY23"/>
<evidence type="ECO:0000313" key="5">
    <source>
        <dbReference type="Proteomes" id="UP000030680"/>
    </source>
</evidence>
<dbReference type="EMBL" id="KB454513">
    <property type="protein sequence ID" value="EME28965.1"/>
    <property type="molecule type" value="Genomic_DNA"/>
</dbReference>
<reference evidence="5" key="1">
    <citation type="journal article" date="2013" name="Science">
        <title>Gene transfer from bacteria and archaea facilitated evolution of an extremophilic eukaryote.</title>
        <authorList>
            <person name="Schonknecht G."/>
            <person name="Chen W.H."/>
            <person name="Ternes C.M."/>
            <person name="Barbier G.G."/>
            <person name="Shrestha R.P."/>
            <person name="Stanke M."/>
            <person name="Brautigam A."/>
            <person name="Baker B.J."/>
            <person name="Banfield J.F."/>
            <person name="Garavito R.M."/>
            <person name="Carr K."/>
            <person name="Wilkerson C."/>
            <person name="Rensing S.A."/>
            <person name="Gagneul D."/>
            <person name="Dickenson N.E."/>
            <person name="Oesterhelt C."/>
            <person name="Lercher M.J."/>
            <person name="Weber A.P."/>
        </authorList>
    </citation>
    <scope>NUCLEOTIDE SEQUENCE [LARGE SCALE GENOMIC DNA]</scope>
    <source>
        <strain evidence="5">074W</strain>
    </source>
</reference>
<dbReference type="InterPro" id="IPR050374">
    <property type="entry name" value="RRT5_SRSF_SR"/>
</dbReference>
<dbReference type="SUPFAM" id="SSF54928">
    <property type="entry name" value="RNA-binding domain, RBD"/>
    <property type="match status" value="1"/>
</dbReference>
<dbReference type="Proteomes" id="UP000030680">
    <property type="component" value="Unassembled WGS sequence"/>
</dbReference>
<dbReference type="PANTHER" id="PTHR23003">
    <property type="entry name" value="RNA RECOGNITION MOTIF RRM DOMAIN CONTAINING PROTEIN"/>
    <property type="match status" value="1"/>
</dbReference>
<dbReference type="GO" id="GO:0003729">
    <property type="term" value="F:mRNA binding"/>
    <property type="evidence" value="ECO:0007669"/>
    <property type="project" value="TreeGrafter"/>
</dbReference>
<dbReference type="InterPro" id="IPR000504">
    <property type="entry name" value="RRM_dom"/>
</dbReference>
<dbReference type="SMART" id="SM00360">
    <property type="entry name" value="RRM"/>
    <property type="match status" value="2"/>
</dbReference>
<dbReference type="eggNOG" id="KOG4212">
    <property type="taxonomic scope" value="Eukaryota"/>
</dbReference>
<dbReference type="GO" id="GO:0005634">
    <property type="term" value="C:nucleus"/>
    <property type="evidence" value="ECO:0007669"/>
    <property type="project" value="TreeGrafter"/>
</dbReference>
<feature type="domain" description="RRM" evidence="3">
    <location>
        <begin position="97"/>
        <end position="174"/>
    </location>
</feature>
<dbReference type="GeneID" id="17087800"/>
<protein>
    <recommendedName>
        <fullName evidence="3">RRM domain-containing protein</fullName>
    </recommendedName>
</protein>
<dbReference type="PROSITE" id="PS50102">
    <property type="entry name" value="RRM"/>
    <property type="match status" value="2"/>
</dbReference>
<proteinExistence type="predicted"/>
<name>M2WY23_GALSU</name>
<dbReference type="InterPro" id="IPR035979">
    <property type="entry name" value="RBD_domain_sf"/>
</dbReference>
<keyword evidence="1 2" id="KW-0694">RNA-binding</keyword>
<evidence type="ECO:0000256" key="2">
    <source>
        <dbReference type="PROSITE-ProRule" id="PRU00176"/>
    </source>
</evidence>